<organism evidence="3 4">
    <name type="scientific">Agromyces mediolanus</name>
    <name type="common">Corynebacterium mediolanum</name>
    <dbReference type="NCBI Taxonomy" id="41986"/>
    <lineage>
        <taxon>Bacteria</taxon>
        <taxon>Bacillati</taxon>
        <taxon>Actinomycetota</taxon>
        <taxon>Actinomycetes</taxon>
        <taxon>Micrococcales</taxon>
        <taxon>Microbacteriaceae</taxon>
        <taxon>Agromyces</taxon>
    </lineage>
</organism>
<evidence type="ECO:0008006" key="5">
    <source>
        <dbReference type="Google" id="ProtNLM"/>
    </source>
</evidence>
<feature type="transmembrane region" description="Helical" evidence="2">
    <location>
        <begin position="79"/>
        <end position="100"/>
    </location>
</feature>
<evidence type="ECO:0000256" key="2">
    <source>
        <dbReference type="SAM" id="Phobius"/>
    </source>
</evidence>
<reference evidence="3" key="2">
    <citation type="submission" date="2020-09" db="EMBL/GenBank/DDBJ databases">
        <authorList>
            <person name="Sun Q."/>
            <person name="Ohkuma M."/>
        </authorList>
    </citation>
    <scope>NUCLEOTIDE SEQUENCE</scope>
    <source>
        <strain evidence="3">JCM 3346</strain>
    </source>
</reference>
<name>A0A918CI22_AGRME</name>
<comment type="caution">
    <text evidence="3">The sequence shown here is derived from an EMBL/GenBank/DDBJ whole genome shotgun (WGS) entry which is preliminary data.</text>
</comment>
<reference evidence="3" key="1">
    <citation type="journal article" date="2014" name="Int. J. Syst. Evol. Microbiol.">
        <title>Complete genome sequence of Corynebacterium casei LMG S-19264T (=DSM 44701T), isolated from a smear-ripened cheese.</title>
        <authorList>
            <consortium name="US DOE Joint Genome Institute (JGI-PGF)"/>
            <person name="Walter F."/>
            <person name="Albersmeier A."/>
            <person name="Kalinowski J."/>
            <person name="Ruckert C."/>
        </authorList>
    </citation>
    <scope>NUCLEOTIDE SEQUENCE</scope>
    <source>
        <strain evidence="3">JCM 3346</strain>
    </source>
</reference>
<dbReference type="InterPro" id="IPR019051">
    <property type="entry name" value="Trp_biosyn_TM_oprn/chp"/>
</dbReference>
<protein>
    <recommendedName>
        <fullName evidence="5">Trp biosynthesis-associated membrane protein</fullName>
    </recommendedName>
</protein>
<sequence>MTPGRLKLTAILGAILGGGLAMLSWSQSWFELHLVAGAGGDGTAIAVSGQLASPALAALGLAALALSAALALAGPGLRIVLGVLEFLLGGCVVLAAALTLGDPVAAVAPAVTEATGVAGAEPTAALVASVDASLWPLAAFAGGALLVLSALLVFVTGAKWPASSSRYGSTKLRQDGAAAPVSSRDRAVEEWDELTRGDDPTGEGQEPAEAQADPDDHPDRPTARGDEPGAADR</sequence>
<feature type="transmembrane region" description="Helical" evidence="2">
    <location>
        <begin position="50"/>
        <end position="72"/>
    </location>
</feature>
<accession>A0A918CI22</accession>
<keyword evidence="2" id="KW-0472">Membrane</keyword>
<proteinExistence type="predicted"/>
<gene>
    <name evidence="3" type="ORF">GCM10010196_18520</name>
</gene>
<dbReference type="Proteomes" id="UP000610303">
    <property type="component" value="Unassembled WGS sequence"/>
</dbReference>
<keyword evidence="2" id="KW-0812">Transmembrane</keyword>
<dbReference type="RefSeq" id="WP_189084923.1">
    <property type="nucleotide sequence ID" value="NZ_BMRJ01000001.1"/>
</dbReference>
<feature type="transmembrane region" description="Helical" evidence="2">
    <location>
        <begin position="134"/>
        <end position="156"/>
    </location>
</feature>
<keyword evidence="4" id="KW-1185">Reference proteome</keyword>
<evidence type="ECO:0000313" key="4">
    <source>
        <dbReference type="Proteomes" id="UP000610303"/>
    </source>
</evidence>
<dbReference type="AlphaFoldDB" id="A0A918CI22"/>
<keyword evidence="2" id="KW-1133">Transmembrane helix</keyword>
<evidence type="ECO:0000256" key="1">
    <source>
        <dbReference type="SAM" id="MobiDB-lite"/>
    </source>
</evidence>
<evidence type="ECO:0000313" key="3">
    <source>
        <dbReference type="EMBL" id="GGR24950.1"/>
    </source>
</evidence>
<dbReference type="Pfam" id="PF09534">
    <property type="entry name" value="Trp_oprn_chp"/>
    <property type="match status" value="1"/>
</dbReference>
<feature type="region of interest" description="Disordered" evidence="1">
    <location>
        <begin position="162"/>
        <end position="233"/>
    </location>
</feature>
<feature type="compositionally biased region" description="Basic and acidic residues" evidence="1">
    <location>
        <begin position="183"/>
        <end position="199"/>
    </location>
</feature>
<feature type="compositionally biased region" description="Basic and acidic residues" evidence="1">
    <location>
        <begin position="214"/>
        <end position="233"/>
    </location>
</feature>
<dbReference type="EMBL" id="BMRJ01000001">
    <property type="protein sequence ID" value="GGR24950.1"/>
    <property type="molecule type" value="Genomic_DNA"/>
</dbReference>